<evidence type="ECO:0000259" key="1">
    <source>
        <dbReference type="Pfam" id="PF07171"/>
    </source>
</evidence>
<dbReference type="EMBL" id="BQKB01000027">
    <property type="protein sequence ID" value="GJM53132.1"/>
    <property type="molecule type" value="Genomic_DNA"/>
</dbReference>
<organism evidence="3 5">
    <name type="scientific">Capnocytophaga catalasegens</name>
    <dbReference type="NCBI Taxonomy" id="1004260"/>
    <lineage>
        <taxon>Bacteria</taxon>
        <taxon>Pseudomonadati</taxon>
        <taxon>Bacteroidota</taxon>
        <taxon>Flavobacteriia</taxon>
        <taxon>Flavobacteriales</taxon>
        <taxon>Flavobacteriaceae</taxon>
        <taxon>Capnocytophaga</taxon>
    </lineage>
</organism>
<dbReference type="Proteomes" id="UP001208692">
    <property type="component" value="Unassembled WGS sequence"/>
</dbReference>
<proteinExistence type="predicted"/>
<evidence type="ECO:0000313" key="4">
    <source>
        <dbReference type="EMBL" id="GJM53132.1"/>
    </source>
</evidence>
<dbReference type="Pfam" id="PF07171">
    <property type="entry name" value="MlrC_C"/>
    <property type="match status" value="1"/>
</dbReference>
<keyword evidence="6" id="KW-1185">Reference proteome</keyword>
<dbReference type="PIRSF" id="PIRSF012702">
    <property type="entry name" value="UCP012702"/>
    <property type="match status" value="1"/>
</dbReference>
<evidence type="ECO:0000313" key="3">
    <source>
        <dbReference type="EMBL" id="GJM49225.1"/>
    </source>
</evidence>
<sequence length="516" mass="56888">MFVLGLLYFVGCSPKVEKKLPRIAIAGIAIESSTFSPAISDEDAFPLCIGDSIFSYYNFFVPDSGVVQRAEWVPTLRSHAMPGGIVKREVYEKMVTKTLEMLKASLPIDGLFFDIHGAMSVQGLEDPEGDLIVRIRKVIGNEVLVSSCMDLHGSVSPRLAQNIDMITCYRLAPHEDAMISKKRALVNLIDRVESGKGKPAYKAWIPVPILLPGEKTSTRIEPAKSLYGQIPSLIDGDKVIDASIWMSYPWADEPRNHGVVMTYGDDKEVVGKAAETLAKHFWDVRDKFEFVAPTAYLPECLSQALTSTEKPFIISDMGDNPTAGGAGDVTWTLTELFKHPEFKSENGKSVIYASIPDAEFVKKAVEIGVGGKINALAGARVDDRYAPPVQVAGTITAIEKDEKNNTIVVVKSGSISVIITEKRKAYHLERYFTEVGLNPRETDIIVVKIGYLVPELYNMRKGWVMALTPGGVDQDLLRLPYKGIQRPMYPLDPDMPTPNLKARFVPLANEPAVTKL</sequence>
<reference evidence="3 6" key="1">
    <citation type="submission" date="2021-11" db="EMBL/GenBank/DDBJ databases">
        <title>Draft genome sequence of Capnocytophaga sp. strain KC07075 isolated from cat oral cavity.</title>
        <authorList>
            <person name="Suzuki M."/>
            <person name="Imaoka K."/>
            <person name="Kimura M."/>
            <person name="Morikawa S."/>
            <person name="Maeda K."/>
        </authorList>
    </citation>
    <scope>NUCLEOTIDE SEQUENCE</scope>
    <source>
        <strain evidence="3">KC07075</strain>
        <strain evidence="4 6">KC07079</strain>
    </source>
</reference>
<dbReference type="EMBL" id="BQKA01000005">
    <property type="protein sequence ID" value="GJM49225.1"/>
    <property type="molecule type" value="Genomic_DNA"/>
</dbReference>
<gene>
    <name evidence="3" type="ORF">RCZ15_02000</name>
    <name evidence="4" type="ORF">RCZ16_14490</name>
</gene>
<feature type="domain" description="Microcystin LR degradation protein MlrC C-terminal" evidence="1">
    <location>
        <begin position="314"/>
        <end position="482"/>
    </location>
</feature>
<evidence type="ECO:0000313" key="5">
    <source>
        <dbReference type="Proteomes" id="UP001207736"/>
    </source>
</evidence>
<accession>A0AAV5AV49</accession>
<protein>
    <submittedName>
        <fullName evidence="3">Microcystin degradation protein MlrC</fullName>
    </submittedName>
</protein>
<dbReference type="Pfam" id="PF07364">
    <property type="entry name" value="DUF1485"/>
    <property type="match status" value="1"/>
</dbReference>
<feature type="domain" description="Microcystin LR degradation protein MlrC N-terminal" evidence="2">
    <location>
        <begin position="22"/>
        <end position="305"/>
    </location>
</feature>
<dbReference type="AlphaFoldDB" id="A0AAV5AV49"/>
<name>A0AAV5AV49_9FLAO</name>
<dbReference type="InterPro" id="IPR010799">
    <property type="entry name" value="MlrC_C"/>
</dbReference>
<dbReference type="InterPro" id="IPR015995">
    <property type="entry name" value="MlrC_N"/>
</dbReference>
<evidence type="ECO:0000259" key="2">
    <source>
        <dbReference type="Pfam" id="PF07364"/>
    </source>
</evidence>
<comment type="caution">
    <text evidence="3">The sequence shown here is derived from an EMBL/GenBank/DDBJ whole genome shotgun (WGS) entry which is preliminary data.</text>
</comment>
<evidence type="ECO:0000313" key="6">
    <source>
        <dbReference type="Proteomes" id="UP001208692"/>
    </source>
</evidence>
<dbReference type="InterPro" id="IPR009197">
    <property type="entry name" value="MlrC"/>
</dbReference>
<dbReference type="Proteomes" id="UP001207736">
    <property type="component" value="Unassembled WGS sequence"/>
</dbReference>